<keyword evidence="1" id="KW-0812">Transmembrane</keyword>
<dbReference type="InterPro" id="IPR058328">
    <property type="entry name" value="DUF8015"/>
</dbReference>
<keyword evidence="1" id="KW-1133">Transmembrane helix</keyword>
<keyword evidence="3" id="KW-1185">Reference proteome</keyword>
<evidence type="ECO:0000313" key="2">
    <source>
        <dbReference type="EMBL" id="MFC7255129.1"/>
    </source>
</evidence>
<dbReference type="Pfam" id="PF26047">
    <property type="entry name" value="DUF8015"/>
    <property type="match status" value="1"/>
</dbReference>
<comment type="caution">
    <text evidence="2">The sequence shown here is derived from an EMBL/GenBank/DDBJ whole genome shotgun (WGS) entry which is preliminary data.</text>
</comment>
<dbReference type="AlphaFoldDB" id="A0ABD5ZXM6"/>
<dbReference type="Proteomes" id="UP001596434">
    <property type="component" value="Unassembled WGS sequence"/>
</dbReference>
<gene>
    <name evidence="2" type="ORF">ACFQKE_07445</name>
</gene>
<organism evidence="2 3">
    <name type="scientific">Haloplanus litoreus</name>
    <dbReference type="NCBI Taxonomy" id="767515"/>
    <lineage>
        <taxon>Archaea</taxon>
        <taxon>Methanobacteriati</taxon>
        <taxon>Methanobacteriota</taxon>
        <taxon>Stenosarchaea group</taxon>
        <taxon>Halobacteria</taxon>
        <taxon>Halobacteriales</taxon>
        <taxon>Haloferacaceae</taxon>
        <taxon>Haloplanus</taxon>
    </lineage>
</organism>
<evidence type="ECO:0000256" key="1">
    <source>
        <dbReference type="SAM" id="Phobius"/>
    </source>
</evidence>
<feature type="transmembrane region" description="Helical" evidence="1">
    <location>
        <begin position="66"/>
        <end position="84"/>
    </location>
</feature>
<reference evidence="2 3" key="1">
    <citation type="journal article" date="2019" name="Int. J. Syst. Evol. Microbiol.">
        <title>The Global Catalogue of Microorganisms (GCM) 10K type strain sequencing project: providing services to taxonomists for standard genome sequencing and annotation.</title>
        <authorList>
            <consortium name="The Broad Institute Genomics Platform"/>
            <consortium name="The Broad Institute Genome Sequencing Center for Infectious Disease"/>
            <person name="Wu L."/>
            <person name="Ma J."/>
        </authorList>
    </citation>
    <scope>NUCLEOTIDE SEQUENCE [LARGE SCALE GENOMIC DNA]</scope>
    <source>
        <strain evidence="2 3">GX21</strain>
    </source>
</reference>
<keyword evidence="1" id="KW-0472">Membrane</keyword>
<sequence length="116" mass="12635">MSRNAFTARYSYSVRIILTVFRLETRHLGERMDSPLGYYDKILAAIAASLGGGALAGVITAYGFRVGLLVGALIATTFVYDAMFRHPPRPAPSQRATTAAIVWHAFLGTLLLTVFL</sequence>
<evidence type="ECO:0000313" key="3">
    <source>
        <dbReference type="Proteomes" id="UP001596434"/>
    </source>
</evidence>
<feature type="transmembrane region" description="Helical" evidence="1">
    <location>
        <begin position="42"/>
        <end position="60"/>
    </location>
</feature>
<dbReference type="EMBL" id="JBHTAT010000001">
    <property type="protein sequence ID" value="MFC7255129.1"/>
    <property type="molecule type" value="Genomic_DNA"/>
</dbReference>
<protein>
    <submittedName>
        <fullName evidence="2">Uncharacterized protein</fullName>
    </submittedName>
</protein>
<name>A0ABD5ZXM6_9EURY</name>
<feature type="transmembrane region" description="Helical" evidence="1">
    <location>
        <begin position="96"/>
        <end position="115"/>
    </location>
</feature>
<dbReference type="RefSeq" id="WP_379703337.1">
    <property type="nucleotide sequence ID" value="NZ_JBHTAT010000001.1"/>
</dbReference>
<dbReference type="GeneID" id="96953472"/>
<proteinExistence type="predicted"/>
<accession>A0ABD5ZXM6</accession>